<sequence>MVNSDIHITHEDYGNAGRYLASVTGIEGQAELTWRKDGPGIIVADHTYAPIAMRGSGVSMALVRRLIEDARSREMLIVPACSYVRLQFDRHPEWADLRADG</sequence>
<keyword evidence="2" id="KW-0012">Acyltransferase</keyword>
<dbReference type="RefSeq" id="WP_377743135.1">
    <property type="nucleotide sequence ID" value="NZ_JBHRXJ010000003.1"/>
</dbReference>
<dbReference type="InterPro" id="IPR045057">
    <property type="entry name" value="Gcn5-rel_NAT"/>
</dbReference>
<feature type="domain" description="N-acetyltransferase" evidence="1">
    <location>
        <begin position="11"/>
        <end position="99"/>
    </location>
</feature>
<dbReference type="Pfam" id="PF14542">
    <property type="entry name" value="Acetyltransf_CG"/>
    <property type="match status" value="1"/>
</dbReference>
<evidence type="ECO:0000259" key="1">
    <source>
        <dbReference type="PROSITE" id="PS51729"/>
    </source>
</evidence>
<organism evidence="2 3">
    <name type="scientific">Paracoccus mangrovi</name>
    <dbReference type="NCBI Taxonomy" id="1715645"/>
    <lineage>
        <taxon>Bacteria</taxon>
        <taxon>Pseudomonadati</taxon>
        <taxon>Pseudomonadota</taxon>
        <taxon>Alphaproteobacteria</taxon>
        <taxon>Rhodobacterales</taxon>
        <taxon>Paracoccaceae</taxon>
        <taxon>Paracoccus</taxon>
    </lineage>
</organism>
<keyword evidence="3" id="KW-1185">Reference proteome</keyword>
<proteinExistence type="predicted"/>
<dbReference type="PANTHER" id="PTHR31435:SF9">
    <property type="entry name" value="PROTEIN NATD1"/>
    <property type="match status" value="1"/>
</dbReference>
<dbReference type="Gene3D" id="3.40.630.30">
    <property type="match status" value="1"/>
</dbReference>
<gene>
    <name evidence="2" type="ORF">ACFOMH_05465</name>
</gene>
<dbReference type="InterPro" id="IPR031165">
    <property type="entry name" value="GNAT_YJDJ"/>
</dbReference>
<dbReference type="EMBL" id="JBHRXJ010000003">
    <property type="protein sequence ID" value="MFC3527615.1"/>
    <property type="molecule type" value="Genomic_DNA"/>
</dbReference>
<keyword evidence="2" id="KW-0808">Transferase</keyword>
<dbReference type="GO" id="GO:0016746">
    <property type="term" value="F:acyltransferase activity"/>
    <property type="evidence" value="ECO:0007669"/>
    <property type="project" value="UniProtKB-KW"/>
</dbReference>
<accession>A0ABV7R098</accession>
<comment type="caution">
    <text evidence="2">The sequence shown here is derived from an EMBL/GenBank/DDBJ whole genome shotgun (WGS) entry which is preliminary data.</text>
</comment>
<dbReference type="PROSITE" id="PS51729">
    <property type="entry name" value="GNAT_YJDJ"/>
    <property type="match status" value="1"/>
</dbReference>
<reference evidence="3" key="1">
    <citation type="journal article" date="2019" name="Int. J. Syst. Evol. Microbiol.">
        <title>The Global Catalogue of Microorganisms (GCM) 10K type strain sequencing project: providing services to taxonomists for standard genome sequencing and annotation.</title>
        <authorList>
            <consortium name="The Broad Institute Genomics Platform"/>
            <consortium name="The Broad Institute Genome Sequencing Center for Infectious Disease"/>
            <person name="Wu L."/>
            <person name="Ma J."/>
        </authorList>
    </citation>
    <scope>NUCLEOTIDE SEQUENCE [LARGE SCALE GENOMIC DNA]</scope>
    <source>
        <strain evidence="3">KCTC 42899</strain>
    </source>
</reference>
<evidence type="ECO:0000313" key="2">
    <source>
        <dbReference type="EMBL" id="MFC3527615.1"/>
    </source>
</evidence>
<evidence type="ECO:0000313" key="3">
    <source>
        <dbReference type="Proteomes" id="UP001595721"/>
    </source>
</evidence>
<name>A0ABV7R098_9RHOB</name>
<protein>
    <submittedName>
        <fullName evidence="2">GNAT family N-acetyltransferase</fullName>
        <ecNumber evidence="2">2.3.1.-</ecNumber>
    </submittedName>
</protein>
<dbReference type="EC" id="2.3.1.-" evidence="2"/>
<dbReference type="InterPro" id="IPR016181">
    <property type="entry name" value="Acyl_CoA_acyltransferase"/>
</dbReference>
<dbReference type="Proteomes" id="UP001595721">
    <property type="component" value="Unassembled WGS sequence"/>
</dbReference>
<dbReference type="PANTHER" id="PTHR31435">
    <property type="entry name" value="PROTEIN NATD1"/>
    <property type="match status" value="1"/>
</dbReference>
<dbReference type="SUPFAM" id="SSF55729">
    <property type="entry name" value="Acyl-CoA N-acyltransferases (Nat)"/>
    <property type="match status" value="1"/>
</dbReference>